<evidence type="ECO:0000256" key="1">
    <source>
        <dbReference type="ARBA" id="ARBA00022729"/>
    </source>
</evidence>
<evidence type="ECO:0000256" key="2">
    <source>
        <dbReference type="SAM" id="Phobius"/>
    </source>
</evidence>
<keyword evidence="2" id="KW-0812">Transmembrane</keyword>
<sequence length="876" mass="96566">MQIPALGGGFVIAFIAVVHVFIAHFAVGGGLFLVLTEHLAHRQNSPEILAYVKRHTKFFVLLTMVFGGLTGVGIWFAISLTSPAATLKLVQTYSFGWATEWVFFLGEIACLLVYFYTFEQMDRRRHLFVGWCYFVFGWFSLVMIDGIISSMLTPGEWLETGAFWDGFLNPSFVPSVVLRTMLGLSLAGLFAFVTASRVEDDATRKKLVRFSAGWAVWPLLLMIPSGWWYFQVLPVSVQGMILGHNNEILPLVQALSIAIPGIVVLSLFMALRLPRRSQTALACILLALGFVEVGSFEWIREAARRPYVIYGHMFSNGLPVAELNVVREQGFLKSLRWTEHKSVTPENTLDAGHDIFVNQCLSCHSVRGPLNDILPLTSKFGVVGLESQLTGQGKLNTYMPPFIGNDEERHALAQYVVNVLHSGTAPEQIRSPNPDPVDIPPFDKEKDEFVLLAWNTMGMHCISDSDPYWVLLPPANDLFCQLVRRGESPELVTEGVEIRYQVDAAFANPEQHVRFWDFSEQLFGKKLEAGEGLAGNRVSGTLHLSEGQGVYEAALLPVVPYPDGGGFNPYPIFTVKAYDSESGELLAKTRTVAPTSTEMGCKNCHGGTWRVAGVAGISDQTAEDVLAVHDRINKTRLRASAEKGKPVLCQSCHPDPVLKAPGKPGMINLPAAIHGWHASYIDDESEVACGYCHPSGPEGQTRCLRGVHADIGLTCTNCHGTLADHAISLLRYDAAQKRRGAEKLLAQLRPTGLEQIAEVNPRRPWVQEPDCLNCHREYMPPESVSAFNEWTEGAEGLYRMRRDEMDALYCGACHGSPHAVYPAVRENGYGPDRDNIAPLQYTHEAAPLGAGGNCSLCHVGTEMSAEDSAHHAMGFR</sequence>
<name>A0A1T4VI29_9BACT</name>
<accession>A0A1T4VI29</accession>
<keyword evidence="4" id="KW-1185">Reference proteome</keyword>
<reference evidence="3 4" key="1">
    <citation type="submission" date="2017-02" db="EMBL/GenBank/DDBJ databases">
        <authorList>
            <person name="Peterson S.W."/>
        </authorList>
    </citation>
    <scope>NUCLEOTIDE SEQUENCE [LARGE SCALE GENOMIC DNA]</scope>
    <source>
        <strain evidence="3 4">DSM 18034</strain>
    </source>
</reference>
<feature type="transmembrane region" description="Helical" evidence="2">
    <location>
        <begin position="280"/>
        <end position="299"/>
    </location>
</feature>
<protein>
    <submittedName>
        <fullName evidence="3">Cytochrome bd-I ubiquinol oxidase subunit 1 apoprotein</fullName>
    </submittedName>
</protein>
<evidence type="ECO:0000313" key="3">
    <source>
        <dbReference type="EMBL" id="SKA64548.1"/>
    </source>
</evidence>
<dbReference type="InterPro" id="IPR051829">
    <property type="entry name" value="Multiheme_Cytochr_ET"/>
</dbReference>
<dbReference type="Gene3D" id="3.90.10.10">
    <property type="entry name" value="Cytochrome C3"/>
    <property type="match status" value="1"/>
</dbReference>
<feature type="transmembrane region" description="Helical" evidence="2">
    <location>
        <begin position="128"/>
        <end position="152"/>
    </location>
</feature>
<feature type="transmembrane region" description="Helical" evidence="2">
    <location>
        <begin position="6"/>
        <end position="35"/>
    </location>
</feature>
<feature type="transmembrane region" description="Helical" evidence="2">
    <location>
        <begin position="207"/>
        <end position="228"/>
    </location>
</feature>
<feature type="transmembrane region" description="Helical" evidence="2">
    <location>
        <begin position="172"/>
        <end position="195"/>
    </location>
</feature>
<dbReference type="InterPro" id="IPR036909">
    <property type="entry name" value="Cyt_c-like_dom_sf"/>
</dbReference>
<dbReference type="InterPro" id="IPR036280">
    <property type="entry name" value="Multihaem_cyt_sf"/>
</dbReference>
<dbReference type="SUPFAM" id="SSF46626">
    <property type="entry name" value="Cytochrome c"/>
    <property type="match status" value="1"/>
</dbReference>
<keyword evidence="2" id="KW-0472">Membrane</keyword>
<dbReference type="GO" id="GO:0020037">
    <property type="term" value="F:heme binding"/>
    <property type="evidence" value="ECO:0007669"/>
    <property type="project" value="InterPro"/>
</dbReference>
<dbReference type="Gene3D" id="1.10.1130.10">
    <property type="entry name" value="Flavocytochrome C3, Chain A"/>
    <property type="match status" value="1"/>
</dbReference>
<dbReference type="STRING" id="1121442.SAMN02745702_00346"/>
<keyword evidence="1" id="KW-0732">Signal</keyword>
<proteinExistence type="predicted"/>
<dbReference type="SUPFAM" id="SSF48695">
    <property type="entry name" value="Multiheme cytochromes"/>
    <property type="match status" value="1"/>
</dbReference>
<feature type="transmembrane region" description="Helical" evidence="2">
    <location>
        <begin position="98"/>
        <end position="116"/>
    </location>
</feature>
<feature type="transmembrane region" description="Helical" evidence="2">
    <location>
        <begin position="248"/>
        <end position="268"/>
    </location>
</feature>
<gene>
    <name evidence="3" type="ORF">SAMN02745702_00346</name>
</gene>
<dbReference type="PANTHER" id="PTHR35038">
    <property type="entry name" value="DISSIMILATORY SULFITE REDUCTASE SIRA"/>
    <property type="match status" value="1"/>
</dbReference>
<organism evidence="3 4">
    <name type="scientific">Desulfobaculum bizertense DSM 18034</name>
    <dbReference type="NCBI Taxonomy" id="1121442"/>
    <lineage>
        <taxon>Bacteria</taxon>
        <taxon>Pseudomonadati</taxon>
        <taxon>Thermodesulfobacteriota</taxon>
        <taxon>Desulfovibrionia</taxon>
        <taxon>Desulfovibrionales</taxon>
        <taxon>Desulfovibrionaceae</taxon>
        <taxon>Desulfobaculum</taxon>
    </lineage>
</organism>
<keyword evidence="2" id="KW-1133">Transmembrane helix</keyword>
<dbReference type="PANTHER" id="PTHR35038:SF8">
    <property type="entry name" value="C-TYPE POLYHEME CYTOCHROME OMCC"/>
    <property type="match status" value="1"/>
</dbReference>
<dbReference type="EMBL" id="FUYA01000001">
    <property type="protein sequence ID" value="SKA64548.1"/>
    <property type="molecule type" value="Genomic_DNA"/>
</dbReference>
<dbReference type="AlphaFoldDB" id="A0A1T4VI29"/>
<feature type="transmembrane region" description="Helical" evidence="2">
    <location>
        <begin position="56"/>
        <end position="78"/>
    </location>
</feature>
<evidence type="ECO:0000313" key="4">
    <source>
        <dbReference type="Proteomes" id="UP000189733"/>
    </source>
</evidence>
<dbReference type="Proteomes" id="UP000189733">
    <property type="component" value="Unassembled WGS sequence"/>
</dbReference>
<dbReference type="GO" id="GO:0009055">
    <property type="term" value="F:electron transfer activity"/>
    <property type="evidence" value="ECO:0007669"/>
    <property type="project" value="InterPro"/>
</dbReference>